<keyword evidence="1" id="KW-0812">Transmembrane</keyword>
<feature type="transmembrane region" description="Helical" evidence="1">
    <location>
        <begin position="169"/>
        <end position="186"/>
    </location>
</feature>
<evidence type="ECO:0000313" key="5">
    <source>
        <dbReference type="EMBL" id="MDY0747882.1"/>
    </source>
</evidence>
<dbReference type="Pfam" id="PF07589">
    <property type="entry name" value="PEP-CTERM"/>
    <property type="match status" value="1"/>
</dbReference>
<dbReference type="NCBIfam" id="TIGR02595">
    <property type="entry name" value="PEP_CTERM"/>
    <property type="match status" value="1"/>
</dbReference>
<keyword evidence="1" id="KW-0472">Membrane</keyword>
<dbReference type="InterPro" id="IPR013424">
    <property type="entry name" value="Ice-binding_C"/>
</dbReference>
<reference evidence="5 6" key="1">
    <citation type="submission" date="2023-11" db="EMBL/GenBank/DDBJ databases">
        <title>Paucibacter sp. nov., isolated from fresh soil in Korea.</title>
        <authorList>
            <person name="Le N.T.T."/>
        </authorList>
    </citation>
    <scope>NUCLEOTIDE SEQUENCE [LARGE SCALE GENOMIC DNA]</scope>
    <source>
        <strain evidence="5 6">R3-3</strain>
    </source>
</reference>
<feature type="domain" description="Ice-binding protein C-terminal" evidence="4">
    <location>
        <begin position="165"/>
        <end position="188"/>
    </location>
</feature>
<evidence type="ECO:0000259" key="4">
    <source>
        <dbReference type="Pfam" id="PF07589"/>
    </source>
</evidence>
<evidence type="ECO:0000256" key="1">
    <source>
        <dbReference type="SAM" id="Phobius"/>
    </source>
</evidence>
<keyword evidence="6" id="KW-1185">Reference proteome</keyword>
<protein>
    <submittedName>
        <fullName evidence="5">CHRD domain-containing protein</fullName>
    </submittedName>
</protein>
<dbReference type="InterPro" id="IPR010895">
    <property type="entry name" value="CHRD"/>
</dbReference>
<dbReference type="Pfam" id="PF07452">
    <property type="entry name" value="CHRD"/>
    <property type="match status" value="1"/>
</dbReference>
<evidence type="ECO:0000259" key="3">
    <source>
        <dbReference type="Pfam" id="PF07452"/>
    </source>
</evidence>
<dbReference type="RefSeq" id="WP_320425851.1">
    <property type="nucleotide sequence ID" value="NZ_JAXCLA010000009.1"/>
</dbReference>
<feature type="chain" id="PRO_5045292890" evidence="2">
    <location>
        <begin position="21"/>
        <end position="190"/>
    </location>
</feature>
<gene>
    <name evidence="5" type="ORF">SNE35_25490</name>
</gene>
<keyword evidence="1" id="KW-1133">Transmembrane helix</keyword>
<organism evidence="5 6">
    <name type="scientific">Roseateles agri</name>
    <dbReference type="NCBI Taxonomy" id="3098619"/>
    <lineage>
        <taxon>Bacteria</taxon>
        <taxon>Pseudomonadati</taxon>
        <taxon>Pseudomonadota</taxon>
        <taxon>Betaproteobacteria</taxon>
        <taxon>Burkholderiales</taxon>
        <taxon>Sphaerotilaceae</taxon>
        <taxon>Roseateles</taxon>
    </lineage>
</organism>
<evidence type="ECO:0000256" key="2">
    <source>
        <dbReference type="SAM" id="SignalP"/>
    </source>
</evidence>
<dbReference type="EMBL" id="JAXCLA010000009">
    <property type="protein sequence ID" value="MDY0747882.1"/>
    <property type="molecule type" value="Genomic_DNA"/>
</dbReference>
<keyword evidence="2" id="KW-0732">Signal</keyword>
<proteinExistence type="predicted"/>
<dbReference type="Proteomes" id="UP001285263">
    <property type="component" value="Unassembled WGS sequence"/>
</dbReference>
<feature type="signal peptide" evidence="2">
    <location>
        <begin position="1"/>
        <end position="20"/>
    </location>
</feature>
<name>A0ABU5DS88_9BURK</name>
<feature type="domain" description="CHRD" evidence="3">
    <location>
        <begin position="35"/>
        <end position="161"/>
    </location>
</feature>
<comment type="caution">
    <text evidence="5">The sequence shown here is derived from an EMBL/GenBank/DDBJ whole genome shotgun (WGS) entry which is preliminary data.</text>
</comment>
<evidence type="ECO:0000313" key="6">
    <source>
        <dbReference type="Proteomes" id="UP001285263"/>
    </source>
</evidence>
<accession>A0ABU5DS88</accession>
<sequence length="190" mass="19312">MKKLSILFAATLLAAGPALAHTVVYTANLSSILPGSNGSGSATVTVDYDLGTMDVEASFSGLTGTVTASHIHCCTVDAGVTPAGVATTTPTFPGFPSGVTSGTYSHQFNLLDASSYNPAFITANTNINGAYAALGVGLDTDHAYFNIHTTAAPGGEIQGFLVAQAVPEASTSLMLAVGLLGVAGWMRRRR</sequence>